<dbReference type="PANTHER" id="PTHR32089">
    <property type="entry name" value="METHYL-ACCEPTING CHEMOTAXIS PROTEIN MCPB"/>
    <property type="match status" value="1"/>
</dbReference>
<comment type="caution">
    <text evidence="4">The sequence shown here is derived from an EMBL/GenBank/DDBJ whole genome shotgun (WGS) entry which is preliminary data.</text>
</comment>
<sequence>MKNNIIRNGSVHMGGEKQTATSVFGLSFRKGREKNGQIHSLKQTIQSLKYDMQVASDRLGAAMEEMTRQSRELQRLADYSHEREMSLRGKSTAAKQYIELAFGQMNDVTEATNEIQAMADRMNGKMSDASLVVTEVVQYLHNTDRMMDEIKRFNSAMLTEIDGLIGHLSKVEEMNAALVGIVEETSLLALNASIESARAGEYGKGFAVVASRIRQLADQSKGAVVQSSSLLAEITGGVGEVVKAVEKEKRAVTRGVAEVGEVRRRVELLYEKVSDAGTIVEKAVESSYRQVGLIRSTAGELDRAVGTINETIEDVDMMLSHVSEQRDQIGALNAIGDNLLKEAAELRAAVSDSGDVPSDNRLQSMQIDHLKSSLAAVAASAEIATLDAGRHDRLLTSHMRQTPGIQAIWSNRADGTFIFSEPPAGLLNAKQREWWKGAMEEGAFVSKVYISAITKRPCLTISTAVTDAEGRRIGVVGIDLSVES</sequence>
<dbReference type="GO" id="GO:0007165">
    <property type="term" value="P:signal transduction"/>
    <property type="evidence" value="ECO:0007669"/>
    <property type="project" value="UniProtKB-KW"/>
</dbReference>
<dbReference type="SUPFAM" id="SSF103190">
    <property type="entry name" value="Sensory domain-like"/>
    <property type="match status" value="1"/>
</dbReference>
<dbReference type="EMBL" id="VDCQ01000076">
    <property type="protein sequence ID" value="TNJ61214.1"/>
    <property type="molecule type" value="Genomic_DNA"/>
</dbReference>
<reference evidence="4 5" key="1">
    <citation type="submission" date="2019-05" db="EMBL/GenBank/DDBJ databases">
        <title>We sequenced the genome of Paenibacillus hemerocallicola KCTC 33185 for further insight into its adaptation and study the phylogeny of Paenibacillus.</title>
        <authorList>
            <person name="Narsing Rao M.P."/>
        </authorList>
    </citation>
    <scope>NUCLEOTIDE SEQUENCE [LARGE SCALE GENOMIC DNA]</scope>
    <source>
        <strain evidence="4 5">KCTC 33185</strain>
    </source>
</reference>
<dbReference type="SUPFAM" id="SSF58104">
    <property type="entry name" value="Methyl-accepting chemotaxis protein (MCP) signaling domain"/>
    <property type="match status" value="1"/>
</dbReference>
<dbReference type="SMART" id="SM00283">
    <property type="entry name" value="MA"/>
    <property type="match status" value="1"/>
</dbReference>
<dbReference type="Pfam" id="PF00015">
    <property type="entry name" value="MCPsignal"/>
    <property type="match status" value="1"/>
</dbReference>
<evidence type="ECO:0000256" key="2">
    <source>
        <dbReference type="PROSITE-ProRule" id="PRU00284"/>
    </source>
</evidence>
<protein>
    <submittedName>
        <fullName evidence="4">Chemotaxis protein</fullName>
    </submittedName>
</protein>
<proteinExistence type="predicted"/>
<dbReference type="OrthoDB" id="9816519at2"/>
<organism evidence="4 5">
    <name type="scientific">Paenibacillus hemerocallicola</name>
    <dbReference type="NCBI Taxonomy" id="1172614"/>
    <lineage>
        <taxon>Bacteria</taxon>
        <taxon>Bacillati</taxon>
        <taxon>Bacillota</taxon>
        <taxon>Bacilli</taxon>
        <taxon>Bacillales</taxon>
        <taxon>Paenibacillaceae</taxon>
        <taxon>Paenibacillus</taxon>
    </lineage>
</organism>
<feature type="domain" description="Methyl-accepting transducer" evidence="3">
    <location>
        <begin position="69"/>
        <end position="323"/>
    </location>
</feature>
<evidence type="ECO:0000313" key="5">
    <source>
        <dbReference type="Proteomes" id="UP000307943"/>
    </source>
</evidence>
<keyword evidence="5" id="KW-1185">Reference proteome</keyword>
<dbReference type="PANTHER" id="PTHR32089:SF112">
    <property type="entry name" value="LYSOZYME-LIKE PROTEIN-RELATED"/>
    <property type="match status" value="1"/>
</dbReference>
<accession>A0A5C4SYK7</accession>
<keyword evidence="1 2" id="KW-0807">Transducer</keyword>
<dbReference type="CDD" id="cd18773">
    <property type="entry name" value="PDC1_HK_sensor"/>
    <property type="match status" value="1"/>
</dbReference>
<evidence type="ECO:0000259" key="3">
    <source>
        <dbReference type="PROSITE" id="PS50111"/>
    </source>
</evidence>
<dbReference type="Proteomes" id="UP000307943">
    <property type="component" value="Unassembled WGS sequence"/>
</dbReference>
<dbReference type="PROSITE" id="PS50111">
    <property type="entry name" value="CHEMOTAXIS_TRANSDUC_2"/>
    <property type="match status" value="1"/>
</dbReference>
<gene>
    <name evidence="4" type="ORF">FE784_34605</name>
</gene>
<name>A0A5C4SYK7_9BACL</name>
<dbReference type="AlphaFoldDB" id="A0A5C4SYK7"/>
<dbReference type="InterPro" id="IPR004089">
    <property type="entry name" value="MCPsignal_dom"/>
</dbReference>
<dbReference type="Gene3D" id="3.30.450.20">
    <property type="entry name" value="PAS domain"/>
    <property type="match status" value="1"/>
</dbReference>
<dbReference type="InterPro" id="IPR029151">
    <property type="entry name" value="Sensor-like_sf"/>
</dbReference>
<evidence type="ECO:0000256" key="1">
    <source>
        <dbReference type="ARBA" id="ARBA00023224"/>
    </source>
</evidence>
<evidence type="ECO:0000313" key="4">
    <source>
        <dbReference type="EMBL" id="TNJ61214.1"/>
    </source>
</evidence>
<dbReference type="GO" id="GO:0016020">
    <property type="term" value="C:membrane"/>
    <property type="evidence" value="ECO:0007669"/>
    <property type="project" value="InterPro"/>
</dbReference>
<dbReference type="Gene3D" id="1.10.287.950">
    <property type="entry name" value="Methyl-accepting chemotaxis protein"/>
    <property type="match status" value="1"/>
</dbReference>